<dbReference type="Proteomes" id="UP000885931">
    <property type="component" value="Unassembled WGS sequence"/>
</dbReference>
<dbReference type="GO" id="GO:0005524">
    <property type="term" value="F:ATP binding"/>
    <property type="evidence" value="ECO:0007669"/>
    <property type="project" value="UniProtKB-KW"/>
</dbReference>
<evidence type="ECO:0000256" key="6">
    <source>
        <dbReference type="ARBA" id="ARBA00022741"/>
    </source>
</evidence>
<dbReference type="EC" id="4.2.1.136" evidence="4"/>
<evidence type="ECO:0000256" key="12">
    <source>
        <dbReference type="ARBA" id="ARBA00032624"/>
    </source>
</evidence>
<dbReference type="PANTHER" id="PTHR12592:SF0">
    <property type="entry name" value="ATP-DEPENDENT (S)-NAD(P)H-HYDRATE DEHYDRATASE"/>
    <property type="match status" value="1"/>
</dbReference>
<dbReference type="PROSITE" id="PS01050">
    <property type="entry name" value="YJEF_C_2"/>
    <property type="match status" value="1"/>
</dbReference>
<evidence type="ECO:0000256" key="11">
    <source>
        <dbReference type="ARBA" id="ARBA00025153"/>
    </source>
</evidence>
<comment type="cofactor">
    <cofactor evidence="1">
        <name>K(+)</name>
        <dbReference type="ChEBI" id="CHEBI:29103"/>
    </cofactor>
</comment>
<dbReference type="AlphaFoldDB" id="A0A7C0XA65"/>
<dbReference type="Gene3D" id="3.40.1190.20">
    <property type="match status" value="1"/>
</dbReference>
<dbReference type="GO" id="GO:0110051">
    <property type="term" value="P:metabolite repair"/>
    <property type="evidence" value="ECO:0007669"/>
    <property type="project" value="TreeGrafter"/>
</dbReference>
<accession>A0A7C0XA65</accession>
<sequence length="344" mass="36182">GEVVDDAVIADVTVTMAFPKTGHFLYPGKLFTGELVVADIGIPRNIAEGRIKRVTVEEDDVREILPVRLGHEHKGDVGRVLVIAGSRGFTGAASLTSLASMRMGAGLTYLAIPESLNPILEAKVTEVITLPVAEVDGSISEEAIDGLLGGKYDGIAIGPGLSRKESAVKAVSRLLEKYRGPLVIDADGVWALKGRLDLLRNREIPAILTPHPGELGHLLDLSPDEVDRNRMEIAVEFAVKHGVILVLKGAPTVIGTPGGFLWINTTGNPGLASGGTGDVLTGMIVSLLAQGVPPVESAIAGVYLHGLAGDLAAADLSEYSLMAGDLLDYIPEAINYLTSYDEED</sequence>
<protein>
    <recommendedName>
        <fullName evidence="5">Bifunctional NAD(P)H-hydrate repair enzyme Nnr</fullName>
        <ecNumber evidence="4">4.2.1.136</ecNumber>
    </recommendedName>
    <alternativeName>
        <fullName evidence="12">Nicotinamide nucleotide repair protein</fullName>
    </alternativeName>
</protein>
<keyword evidence="6" id="KW-0547">Nucleotide-binding</keyword>
<evidence type="ECO:0000259" key="15">
    <source>
        <dbReference type="PROSITE" id="PS51383"/>
    </source>
</evidence>
<feature type="domain" description="YjeF C-terminal" evidence="15">
    <location>
        <begin position="57"/>
        <end position="337"/>
    </location>
</feature>
<comment type="catalytic activity">
    <reaction evidence="14">
        <text>(6S)-NADPHX + ADP = AMP + phosphate + NADPH + H(+)</text>
        <dbReference type="Rhea" id="RHEA:32235"/>
        <dbReference type="ChEBI" id="CHEBI:15378"/>
        <dbReference type="ChEBI" id="CHEBI:43474"/>
        <dbReference type="ChEBI" id="CHEBI:57783"/>
        <dbReference type="ChEBI" id="CHEBI:64076"/>
        <dbReference type="ChEBI" id="CHEBI:456215"/>
        <dbReference type="ChEBI" id="CHEBI:456216"/>
        <dbReference type="EC" id="4.2.1.136"/>
    </reaction>
</comment>
<comment type="similarity">
    <text evidence="3">In the C-terminal section; belongs to the NnrD/CARKD family.</text>
</comment>
<evidence type="ECO:0000256" key="2">
    <source>
        <dbReference type="ARBA" id="ARBA00006001"/>
    </source>
</evidence>
<dbReference type="NCBIfam" id="TIGR00196">
    <property type="entry name" value="yjeF_cterm"/>
    <property type="match status" value="1"/>
</dbReference>
<dbReference type="CDD" id="cd01171">
    <property type="entry name" value="YXKO-related"/>
    <property type="match status" value="1"/>
</dbReference>
<evidence type="ECO:0000256" key="13">
    <source>
        <dbReference type="ARBA" id="ARBA00048238"/>
    </source>
</evidence>
<feature type="domain" description="YjeF N-terminal" evidence="16">
    <location>
        <begin position="1"/>
        <end position="48"/>
    </location>
</feature>
<comment type="similarity">
    <text evidence="2">In the N-terminal section; belongs to the NnrE/AIBP family.</text>
</comment>
<organism evidence="17">
    <name type="scientific">candidate division WOR-3 bacterium</name>
    <dbReference type="NCBI Taxonomy" id="2052148"/>
    <lineage>
        <taxon>Bacteria</taxon>
        <taxon>Bacteria division WOR-3</taxon>
    </lineage>
</organism>
<evidence type="ECO:0000313" key="17">
    <source>
        <dbReference type="EMBL" id="HDM89664.1"/>
    </source>
</evidence>
<comment type="catalytic activity">
    <reaction evidence="13">
        <text>(6S)-NADHX + ADP = AMP + phosphate + NADH + H(+)</text>
        <dbReference type="Rhea" id="RHEA:32223"/>
        <dbReference type="ChEBI" id="CHEBI:15378"/>
        <dbReference type="ChEBI" id="CHEBI:43474"/>
        <dbReference type="ChEBI" id="CHEBI:57945"/>
        <dbReference type="ChEBI" id="CHEBI:64074"/>
        <dbReference type="ChEBI" id="CHEBI:456215"/>
        <dbReference type="ChEBI" id="CHEBI:456216"/>
        <dbReference type="EC" id="4.2.1.136"/>
    </reaction>
</comment>
<dbReference type="PROSITE" id="PS51385">
    <property type="entry name" value="YJEF_N"/>
    <property type="match status" value="1"/>
</dbReference>
<dbReference type="EMBL" id="DRBW01000018">
    <property type="protein sequence ID" value="HDM89664.1"/>
    <property type="molecule type" value="Genomic_DNA"/>
</dbReference>
<keyword evidence="7" id="KW-0067">ATP-binding</keyword>
<evidence type="ECO:0000256" key="9">
    <source>
        <dbReference type="ARBA" id="ARBA00023027"/>
    </source>
</evidence>
<keyword evidence="9" id="KW-0520">NAD</keyword>
<dbReference type="InterPro" id="IPR029056">
    <property type="entry name" value="Ribokinase-like"/>
</dbReference>
<keyword evidence="8" id="KW-0521">NADP</keyword>
<evidence type="ECO:0000256" key="3">
    <source>
        <dbReference type="ARBA" id="ARBA00009524"/>
    </source>
</evidence>
<dbReference type="HAMAP" id="MF_01965">
    <property type="entry name" value="NADHX_dehydratase"/>
    <property type="match status" value="1"/>
</dbReference>
<dbReference type="PANTHER" id="PTHR12592">
    <property type="entry name" value="ATP-DEPENDENT (S)-NAD(P)H-HYDRATE DEHYDRATASE FAMILY MEMBER"/>
    <property type="match status" value="1"/>
</dbReference>
<dbReference type="Gene3D" id="3.40.50.10260">
    <property type="entry name" value="YjeF N-terminal domain"/>
    <property type="match status" value="1"/>
</dbReference>
<evidence type="ECO:0000256" key="5">
    <source>
        <dbReference type="ARBA" id="ARBA00018591"/>
    </source>
</evidence>
<evidence type="ECO:0000256" key="8">
    <source>
        <dbReference type="ARBA" id="ARBA00022857"/>
    </source>
</evidence>
<dbReference type="InterPro" id="IPR017953">
    <property type="entry name" value="Carbohydrate_kinase_pred_CS"/>
</dbReference>
<proteinExistence type="inferred from homology"/>
<evidence type="ECO:0000256" key="10">
    <source>
        <dbReference type="ARBA" id="ARBA00023239"/>
    </source>
</evidence>
<comment type="caution">
    <text evidence="17">The sequence shown here is derived from an EMBL/GenBank/DDBJ whole genome shotgun (WGS) entry which is preliminary data.</text>
</comment>
<comment type="function">
    <text evidence="11">Bifunctional enzyme that catalyzes the epimerization of the S- and R-forms of NAD(P)HX and the dehydration of the S-form of NAD(P)HX at the expense of ADP, which is converted to AMP. This allows the repair of both epimers of NAD(P)HX, a damaged form of NAD(P)H that is a result of enzymatic or heat-dependent hydration.</text>
</comment>
<evidence type="ECO:0000256" key="7">
    <source>
        <dbReference type="ARBA" id="ARBA00022840"/>
    </source>
</evidence>
<feature type="non-terminal residue" evidence="17">
    <location>
        <position position="1"/>
    </location>
</feature>
<dbReference type="InterPro" id="IPR036652">
    <property type="entry name" value="YjeF_N_dom_sf"/>
</dbReference>
<dbReference type="GO" id="GO:0052855">
    <property type="term" value="F:ADP-dependent NAD(P)H-hydrate dehydratase activity"/>
    <property type="evidence" value="ECO:0007669"/>
    <property type="project" value="UniProtKB-EC"/>
</dbReference>
<gene>
    <name evidence="17" type="ORF">ENG67_00460</name>
</gene>
<dbReference type="SUPFAM" id="SSF64153">
    <property type="entry name" value="YjeF N-terminal domain-like"/>
    <property type="match status" value="1"/>
</dbReference>
<dbReference type="PROSITE" id="PS51383">
    <property type="entry name" value="YJEF_C_3"/>
    <property type="match status" value="1"/>
</dbReference>
<reference evidence="17" key="1">
    <citation type="journal article" date="2020" name="mSystems">
        <title>Genome- and Community-Level Interaction Insights into Carbon Utilization and Element Cycling Functions of Hydrothermarchaeota in Hydrothermal Sediment.</title>
        <authorList>
            <person name="Zhou Z."/>
            <person name="Liu Y."/>
            <person name="Xu W."/>
            <person name="Pan J."/>
            <person name="Luo Z.H."/>
            <person name="Li M."/>
        </authorList>
    </citation>
    <scope>NUCLEOTIDE SEQUENCE [LARGE SCALE GENOMIC DNA]</scope>
    <source>
        <strain evidence="17">HyVt-237</strain>
    </source>
</reference>
<evidence type="ECO:0000259" key="16">
    <source>
        <dbReference type="PROSITE" id="PS51385"/>
    </source>
</evidence>
<keyword evidence="10" id="KW-0456">Lyase</keyword>
<dbReference type="SUPFAM" id="SSF53613">
    <property type="entry name" value="Ribokinase-like"/>
    <property type="match status" value="1"/>
</dbReference>
<name>A0A7C0XA65_UNCW3</name>
<evidence type="ECO:0000256" key="14">
    <source>
        <dbReference type="ARBA" id="ARBA00049209"/>
    </source>
</evidence>
<dbReference type="InterPro" id="IPR000631">
    <property type="entry name" value="CARKD"/>
</dbReference>
<evidence type="ECO:0000256" key="1">
    <source>
        <dbReference type="ARBA" id="ARBA00001958"/>
    </source>
</evidence>
<evidence type="ECO:0000256" key="4">
    <source>
        <dbReference type="ARBA" id="ARBA00013129"/>
    </source>
</evidence>
<dbReference type="InterPro" id="IPR004443">
    <property type="entry name" value="YjeF_N_dom"/>
</dbReference>
<dbReference type="GO" id="GO:0052856">
    <property type="term" value="F:NAD(P)HX epimerase activity"/>
    <property type="evidence" value="ECO:0007669"/>
    <property type="project" value="TreeGrafter"/>
</dbReference>
<dbReference type="Pfam" id="PF01256">
    <property type="entry name" value="Carb_kinase"/>
    <property type="match status" value="1"/>
</dbReference>